<keyword evidence="3" id="KW-1185">Reference proteome</keyword>
<gene>
    <name evidence="2" type="ORF">BD410DRAFT_792687</name>
    <name evidence="1" type="ORF">BD410DRAFT_792915</name>
</gene>
<evidence type="ECO:0000313" key="3">
    <source>
        <dbReference type="Proteomes" id="UP000294933"/>
    </source>
</evidence>
<dbReference type="Proteomes" id="UP000294933">
    <property type="component" value="Unassembled WGS sequence"/>
</dbReference>
<organism evidence="2 3">
    <name type="scientific">Rickenella mellea</name>
    <dbReference type="NCBI Taxonomy" id="50990"/>
    <lineage>
        <taxon>Eukaryota</taxon>
        <taxon>Fungi</taxon>
        <taxon>Dikarya</taxon>
        <taxon>Basidiomycota</taxon>
        <taxon>Agaricomycotina</taxon>
        <taxon>Agaricomycetes</taxon>
        <taxon>Hymenochaetales</taxon>
        <taxon>Rickenellaceae</taxon>
        <taxon>Rickenella</taxon>
    </lineage>
</organism>
<reference evidence="2 3" key="1">
    <citation type="submission" date="2018-06" db="EMBL/GenBank/DDBJ databases">
        <title>A transcriptomic atlas of mushroom development highlights an independent origin of complex multicellularity.</title>
        <authorList>
            <consortium name="DOE Joint Genome Institute"/>
            <person name="Krizsan K."/>
            <person name="Almasi E."/>
            <person name="Merenyi Z."/>
            <person name="Sahu N."/>
            <person name="Viragh M."/>
            <person name="Koszo T."/>
            <person name="Mondo S."/>
            <person name="Kiss B."/>
            <person name="Balint B."/>
            <person name="Kues U."/>
            <person name="Barry K."/>
            <person name="Hegedus J.C."/>
            <person name="Henrissat B."/>
            <person name="Johnson J."/>
            <person name="Lipzen A."/>
            <person name="Ohm R."/>
            <person name="Nagy I."/>
            <person name="Pangilinan J."/>
            <person name="Yan J."/>
            <person name="Xiong Y."/>
            <person name="Grigoriev I.V."/>
            <person name="Hibbett D.S."/>
            <person name="Nagy L.G."/>
        </authorList>
    </citation>
    <scope>NUCLEOTIDE SEQUENCE [LARGE SCALE GENOMIC DNA]</scope>
    <source>
        <strain evidence="2 3">SZMC22713</strain>
    </source>
</reference>
<dbReference type="EMBL" id="ML170202">
    <property type="protein sequence ID" value="TDL18903.1"/>
    <property type="molecule type" value="Genomic_DNA"/>
</dbReference>
<proteinExistence type="predicted"/>
<sequence>MPMFIICVRSLNLRSKVLIRDFMIFRPITNSLSMTSLWRVSSPYGITIHLGYRVKVYGMFEGATRCDELVTSP</sequence>
<dbReference type="VEuPathDB" id="FungiDB:BD410DRAFT_792915"/>
<accession>A0A4Y7PU15</accession>
<name>A0A4Y7PU15_9AGAM</name>
<dbReference type="VEuPathDB" id="FungiDB:BD410DRAFT_792687"/>
<dbReference type="EMBL" id="ML170204">
    <property type="protein sequence ID" value="TDL18737.1"/>
    <property type="molecule type" value="Genomic_DNA"/>
</dbReference>
<evidence type="ECO:0000313" key="2">
    <source>
        <dbReference type="EMBL" id="TDL18903.1"/>
    </source>
</evidence>
<dbReference type="AlphaFoldDB" id="A0A4Y7PU15"/>
<evidence type="ECO:0000313" key="1">
    <source>
        <dbReference type="EMBL" id="TDL18737.1"/>
    </source>
</evidence>
<protein>
    <submittedName>
        <fullName evidence="2">Uncharacterized protein</fullName>
    </submittedName>
</protein>